<dbReference type="InterPro" id="IPR036457">
    <property type="entry name" value="PPM-type-like_dom_sf"/>
</dbReference>
<dbReference type="STRING" id="59895.A0A124SH16"/>
<gene>
    <name evidence="2" type="ORF">Ccrd_013499</name>
</gene>
<dbReference type="Gramene" id="KVI08131">
    <property type="protein sequence ID" value="KVI08131"/>
    <property type="gene ID" value="Ccrd_013499"/>
</dbReference>
<dbReference type="Gene3D" id="3.40.50.1820">
    <property type="entry name" value="alpha/beta hydrolase"/>
    <property type="match status" value="1"/>
</dbReference>
<dbReference type="EMBL" id="LEKV01001242">
    <property type="protein sequence ID" value="KVI08131.1"/>
    <property type="molecule type" value="Genomic_DNA"/>
</dbReference>
<name>A0A124SH16_CYNCS</name>
<evidence type="ECO:0000259" key="1">
    <source>
        <dbReference type="Pfam" id="PF00481"/>
    </source>
</evidence>
<feature type="domain" description="PPM-type phosphatase" evidence="1">
    <location>
        <begin position="97"/>
        <end position="138"/>
    </location>
</feature>
<dbReference type="Pfam" id="PF00481">
    <property type="entry name" value="PP2C"/>
    <property type="match status" value="1"/>
</dbReference>
<keyword evidence="3" id="KW-1185">Reference proteome</keyword>
<evidence type="ECO:0000313" key="3">
    <source>
        <dbReference type="Proteomes" id="UP000243975"/>
    </source>
</evidence>
<dbReference type="Proteomes" id="UP000243975">
    <property type="component" value="Unassembled WGS sequence"/>
</dbReference>
<dbReference type="SUPFAM" id="SSF53474">
    <property type="entry name" value="alpha/beta-Hydrolases"/>
    <property type="match status" value="1"/>
</dbReference>
<dbReference type="InterPro" id="IPR029058">
    <property type="entry name" value="AB_hydrolase_fold"/>
</dbReference>
<proteinExistence type="predicted"/>
<accession>A0A124SH16</accession>
<organism evidence="2 3">
    <name type="scientific">Cynara cardunculus var. scolymus</name>
    <name type="common">Globe artichoke</name>
    <name type="synonym">Cynara scolymus</name>
    <dbReference type="NCBI Taxonomy" id="59895"/>
    <lineage>
        <taxon>Eukaryota</taxon>
        <taxon>Viridiplantae</taxon>
        <taxon>Streptophyta</taxon>
        <taxon>Embryophyta</taxon>
        <taxon>Tracheophyta</taxon>
        <taxon>Spermatophyta</taxon>
        <taxon>Magnoliopsida</taxon>
        <taxon>eudicotyledons</taxon>
        <taxon>Gunneridae</taxon>
        <taxon>Pentapetalae</taxon>
        <taxon>asterids</taxon>
        <taxon>campanulids</taxon>
        <taxon>Asterales</taxon>
        <taxon>Asteraceae</taxon>
        <taxon>Carduoideae</taxon>
        <taxon>Cardueae</taxon>
        <taxon>Carduinae</taxon>
        <taxon>Cynara</taxon>
    </lineage>
</organism>
<evidence type="ECO:0000313" key="2">
    <source>
        <dbReference type="EMBL" id="KVI08131.1"/>
    </source>
</evidence>
<reference evidence="2 3" key="1">
    <citation type="journal article" date="2016" name="Sci. Rep.">
        <title>The genome sequence of the outbreeding globe artichoke constructed de novo incorporating a phase-aware low-pass sequencing strategy of F1 progeny.</title>
        <authorList>
            <person name="Scaglione D."/>
            <person name="Reyes-Chin-Wo S."/>
            <person name="Acquadro A."/>
            <person name="Froenicke L."/>
            <person name="Portis E."/>
            <person name="Beitel C."/>
            <person name="Tirone M."/>
            <person name="Mauro R."/>
            <person name="Lo Monaco A."/>
            <person name="Mauromicale G."/>
            <person name="Faccioli P."/>
            <person name="Cattivelli L."/>
            <person name="Rieseberg L."/>
            <person name="Michelmore R."/>
            <person name="Lanteri S."/>
        </authorList>
    </citation>
    <scope>NUCLEOTIDE SEQUENCE [LARGE SCALE GENOMIC DNA]</scope>
    <source>
        <strain evidence="2">2C</strain>
    </source>
</reference>
<comment type="caution">
    <text evidence="2">The sequence shown here is derived from an EMBL/GenBank/DDBJ whole genome shotgun (WGS) entry which is preliminary data.</text>
</comment>
<dbReference type="AlphaFoldDB" id="A0A124SH16"/>
<dbReference type="SUPFAM" id="SSF81606">
    <property type="entry name" value="PP2C-like"/>
    <property type="match status" value="1"/>
</dbReference>
<dbReference type="InterPro" id="IPR001932">
    <property type="entry name" value="PPM-type_phosphatase-like_dom"/>
</dbReference>
<protein>
    <submittedName>
        <fullName evidence="2">Protein phosphatase 2C (PP2C)-like protein</fullName>
    </submittedName>
</protein>
<sequence length="142" mass="15465">MVVEIVLGEELDSGEELDFGEDVPGDLIDFGEDPRNKLDIYLPKNDGLKPVIAFTTGGACVIGYKAWGSLLGLHLSGAEVIVACIDYRFVLHCHAFQEQELDEAFELLVLASDGLWDVVPNEDVVSLAQTEDKPKEAAEICS</sequence>